<feature type="region of interest" description="Disordered" evidence="1">
    <location>
        <begin position="218"/>
        <end position="281"/>
    </location>
</feature>
<feature type="compositionally biased region" description="Polar residues" evidence="1">
    <location>
        <begin position="252"/>
        <end position="268"/>
    </location>
</feature>
<dbReference type="Pfam" id="PF04435">
    <property type="entry name" value="SPK"/>
    <property type="match status" value="1"/>
</dbReference>
<dbReference type="PANTHER" id="PTHR23362">
    <property type="entry name" value="L-PLASTIN-RELATED"/>
    <property type="match status" value="1"/>
</dbReference>
<evidence type="ECO:0000313" key="4">
    <source>
        <dbReference type="Proteomes" id="UP000230233"/>
    </source>
</evidence>
<name>A0A2G5TQV0_9PELO</name>
<gene>
    <name evidence="3" type="primary">Cnig_chr_V.g21181</name>
    <name evidence="3" type="ORF">B9Z55_021181</name>
</gene>
<dbReference type="PANTHER" id="PTHR23362:SF0">
    <property type="entry name" value="CALPONIN-HOMOLOGY (CH) DOMAIN-CONTAINING PROTEIN-RELATED"/>
    <property type="match status" value="1"/>
</dbReference>
<reference evidence="4" key="1">
    <citation type="submission" date="2017-10" db="EMBL/GenBank/DDBJ databases">
        <title>Rapid genome shrinkage in a self-fertile nematode reveals novel sperm competition proteins.</title>
        <authorList>
            <person name="Yin D."/>
            <person name="Schwarz E.M."/>
            <person name="Thomas C.G."/>
            <person name="Felde R.L."/>
            <person name="Korf I.F."/>
            <person name="Cutter A.D."/>
            <person name="Schartner C.M."/>
            <person name="Ralston E.J."/>
            <person name="Meyer B.J."/>
            <person name="Haag E.S."/>
        </authorList>
    </citation>
    <scope>NUCLEOTIDE SEQUENCE [LARGE SCALE GENOMIC DNA]</scope>
    <source>
        <strain evidence="4">JU1422</strain>
    </source>
</reference>
<evidence type="ECO:0000256" key="1">
    <source>
        <dbReference type="SAM" id="MobiDB-lite"/>
    </source>
</evidence>
<feature type="domain" description="SPK" evidence="2">
    <location>
        <begin position="9"/>
        <end position="110"/>
    </location>
</feature>
<proteinExistence type="predicted"/>
<dbReference type="EMBL" id="PDUG01000005">
    <property type="protein sequence ID" value="PIC29667.1"/>
    <property type="molecule type" value="Genomic_DNA"/>
</dbReference>
<accession>A0A2G5TQV0</accession>
<protein>
    <recommendedName>
        <fullName evidence="2">SPK domain-containing protein</fullName>
    </recommendedName>
</protein>
<evidence type="ECO:0000313" key="3">
    <source>
        <dbReference type="EMBL" id="PIC29667.1"/>
    </source>
</evidence>
<dbReference type="AlphaFoldDB" id="A0A2G5TQV0"/>
<organism evidence="3 4">
    <name type="scientific">Caenorhabditis nigoni</name>
    <dbReference type="NCBI Taxonomy" id="1611254"/>
    <lineage>
        <taxon>Eukaryota</taxon>
        <taxon>Metazoa</taxon>
        <taxon>Ecdysozoa</taxon>
        <taxon>Nematoda</taxon>
        <taxon>Chromadorea</taxon>
        <taxon>Rhabditida</taxon>
        <taxon>Rhabditina</taxon>
        <taxon>Rhabditomorpha</taxon>
        <taxon>Rhabditoidea</taxon>
        <taxon>Rhabditidae</taxon>
        <taxon>Peloderinae</taxon>
        <taxon>Caenorhabditis</taxon>
    </lineage>
</organism>
<dbReference type="Proteomes" id="UP000230233">
    <property type="component" value="Chromosome V"/>
</dbReference>
<keyword evidence="4" id="KW-1185">Reference proteome</keyword>
<dbReference type="OrthoDB" id="10348145at2759"/>
<evidence type="ECO:0000259" key="2">
    <source>
        <dbReference type="Pfam" id="PF04435"/>
    </source>
</evidence>
<dbReference type="InterPro" id="IPR053315">
    <property type="entry name" value="Peptidase_C14A"/>
</dbReference>
<sequence length="420" mass="47621">MAPDTLDVIRYISDRIDNYDKPESLVAWCKKAMKEYSPRSLTCMRCSVRNRLNRIERLDGYSLMEKLQLVFIFSRPVRDGFVQLLKDAKFKIKQDEQKRISWFSTEDGNIVRFSDHHPAVKYFQGVLCLNNSLQKAANKDRMKREKEQGQQDVGFDNTGSAVPLIEEQPIEDIPIEQELEHELDEDRIVGGYVGQGAFNGHINYEELDAQEFFYPGFSPTPESAPPVRVQKRRQSSTTDSGKRVKTEEMVSEATSSEYVATSSNQKASVQPHPLGGTIATTTPDEPKINVISLVTHIETIAMYFDLENLQKKASLAIGKMRGSGENKTLSVKKFNSLIAALLICIEENRIRRNETSIPLKSILKHLQLYLIRPLGSEEALESISQKIKEFVNEDDGVPPNLISESLAHFLMAVGFYNQLE</sequence>
<dbReference type="InterPro" id="IPR006570">
    <property type="entry name" value="SPK_dom"/>
</dbReference>
<comment type="caution">
    <text evidence="3">The sequence shown here is derived from an EMBL/GenBank/DDBJ whole genome shotgun (WGS) entry which is preliminary data.</text>
</comment>